<evidence type="ECO:0000259" key="2">
    <source>
        <dbReference type="PROSITE" id="PS50830"/>
    </source>
</evidence>
<evidence type="ECO:0000313" key="3">
    <source>
        <dbReference type="EMBL" id="PKK89618.1"/>
    </source>
</evidence>
<sequence length="239" mass="25860">MIMDNTLDRLLVKSGIGFLISGFLIAAVPSINLVNAAGKAFGASATGITAEVMGAAGARGAERSIKYDGAIEKARLLRVVDGDTLRVLYRGSEIKIRLIGVDTPESYPGGKADRDARIHGSTVASELALGRKAKGFLAGMLKRVKEVGLCFGEENRDKYSRYLCYVFLPDGRCVNEELIRGGMARVLMIPPNDVHRYEYLALYREAVDLGRGLWKDDQADGKAGAGISGGYKKSSRRKK</sequence>
<dbReference type="EMBL" id="PGXC01000015">
    <property type="protein sequence ID" value="PKK89618.1"/>
    <property type="molecule type" value="Genomic_DNA"/>
</dbReference>
<dbReference type="InterPro" id="IPR035437">
    <property type="entry name" value="SNase_OB-fold_sf"/>
</dbReference>
<feature type="domain" description="TNase-like" evidence="2">
    <location>
        <begin position="70"/>
        <end position="216"/>
    </location>
</feature>
<dbReference type="AlphaFoldDB" id="A0A2N1PMQ9"/>
<dbReference type="InterPro" id="IPR016071">
    <property type="entry name" value="Staphylococal_nuclease_OB-fold"/>
</dbReference>
<reference evidence="3 4" key="1">
    <citation type="journal article" date="2017" name="ISME J.">
        <title>Potential for microbial H2 and metal transformations associated with novel bacteria and archaea in deep terrestrial subsurface sediments.</title>
        <authorList>
            <person name="Hernsdorf A.W."/>
            <person name="Amano Y."/>
            <person name="Miyakawa K."/>
            <person name="Ise K."/>
            <person name="Suzuki Y."/>
            <person name="Anantharaman K."/>
            <person name="Probst A."/>
            <person name="Burstein D."/>
            <person name="Thomas B.C."/>
            <person name="Banfield J.F."/>
        </authorList>
    </citation>
    <scope>NUCLEOTIDE SEQUENCE [LARGE SCALE GENOMIC DNA]</scope>
    <source>
        <strain evidence="3">HGW-Wallbacteria-1</strain>
    </source>
</reference>
<dbReference type="GO" id="GO:0003676">
    <property type="term" value="F:nucleic acid binding"/>
    <property type="evidence" value="ECO:0007669"/>
    <property type="project" value="InterPro"/>
</dbReference>
<evidence type="ECO:0000256" key="1">
    <source>
        <dbReference type="SAM" id="MobiDB-lite"/>
    </source>
</evidence>
<name>A0A2N1PMQ9_9BACT</name>
<dbReference type="Gene3D" id="2.40.50.90">
    <property type="match status" value="1"/>
</dbReference>
<dbReference type="Pfam" id="PF00565">
    <property type="entry name" value="SNase"/>
    <property type="match status" value="1"/>
</dbReference>
<dbReference type="GO" id="GO:0004518">
    <property type="term" value="F:nuclease activity"/>
    <property type="evidence" value="ECO:0007669"/>
    <property type="project" value="InterPro"/>
</dbReference>
<feature type="region of interest" description="Disordered" evidence="1">
    <location>
        <begin position="218"/>
        <end position="239"/>
    </location>
</feature>
<accession>A0A2N1PMQ9</accession>
<comment type="caution">
    <text evidence="3">The sequence shown here is derived from an EMBL/GenBank/DDBJ whole genome shotgun (WGS) entry which is preliminary data.</text>
</comment>
<protein>
    <recommendedName>
        <fullName evidence="2">TNase-like domain-containing protein</fullName>
    </recommendedName>
</protein>
<dbReference type="PROSITE" id="PS50830">
    <property type="entry name" value="TNASE_3"/>
    <property type="match status" value="1"/>
</dbReference>
<organism evidence="3 4">
    <name type="scientific">Candidatus Wallbacteria bacterium HGW-Wallbacteria-1</name>
    <dbReference type="NCBI Taxonomy" id="2013854"/>
    <lineage>
        <taxon>Bacteria</taxon>
        <taxon>Candidatus Walliibacteriota</taxon>
    </lineage>
</organism>
<dbReference type="SUPFAM" id="SSF50199">
    <property type="entry name" value="Staphylococcal nuclease"/>
    <property type="match status" value="1"/>
</dbReference>
<proteinExistence type="predicted"/>
<gene>
    <name evidence="3" type="ORF">CVV64_13575</name>
</gene>
<dbReference type="InterPro" id="IPR002071">
    <property type="entry name" value="Thermonucl_AS"/>
</dbReference>
<evidence type="ECO:0000313" key="4">
    <source>
        <dbReference type="Proteomes" id="UP000233256"/>
    </source>
</evidence>
<dbReference type="SMART" id="SM00318">
    <property type="entry name" value="SNc"/>
    <property type="match status" value="1"/>
</dbReference>
<dbReference type="PROSITE" id="PS01123">
    <property type="entry name" value="TNASE_1"/>
    <property type="match status" value="1"/>
</dbReference>
<dbReference type="Proteomes" id="UP000233256">
    <property type="component" value="Unassembled WGS sequence"/>
</dbReference>